<keyword evidence="10" id="KW-1185">Reference proteome</keyword>
<dbReference type="KEGG" id="kpin:30175823"/>
<evidence type="ECO:0000256" key="4">
    <source>
        <dbReference type="ARBA" id="ARBA00022989"/>
    </source>
</evidence>
<reference evidence="9" key="2">
    <citation type="submission" date="2013-07" db="EMBL/GenBank/DDBJ databases">
        <authorList>
            <consortium name="The Broad Institute Genome Sequencing Platform"/>
            <person name="Cuomo C."/>
            <person name="Litvintseva A."/>
            <person name="Chen Y."/>
            <person name="Heitman J."/>
            <person name="Sun S."/>
            <person name="Springer D."/>
            <person name="Dromer F."/>
            <person name="Young S.K."/>
            <person name="Zeng Q."/>
            <person name="Gargeya S."/>
            <person name="Fitzgerald M."/>
            <person name="Abouelleil A."/>
            <person name="Alvarado L."/>
            <person name="Berlin A.M."/>
            <person name="Chapman S.B."/>
            <person name="Dewar J."/>
            <person name="Goldberg J."/>
            <person name="Griggs A."/>
            <person name="Gujja S."/>
            <person name="Hansen M."/>
            <person name="Howarth C."/>
            <person name="Imamovic A."/>
            <person name="Larimer J."/>
            <person name="McCowan C."/>
            <person name="Murphy C."/>
            <person name="Pearson M."/>
            <person name="Priest M."/>
            <person name="Roberts A."/>
            <person name="Saif S."/>
            <person name="Shea T."/>
            <person name="Sykes S."/>
            <person name="Wortman J."/>
            <person name="Nusbaum C."/>
            <person name="Birren B."/>
        </authorList>
    </citation>
    <scope>NUCLEOTIDE SEQUENCE</scope>
    <source>
        <strain evidence="9">CBS 10737</strain>
    </source>
</reference>
<dbReference type="GO" id="GO:0031267">
    <property type="term" value="F:small GTPase binding"/>
    <property type="evidence" value="ECO:0007669"/>
    <property type="project" value="InterPro"/>
</dbReference>
<dbReference type="EMBL" id="KI894016">
    <property type="protein sequence ID" value="OCF46601.1"/>
    <property type="molecule type" value="Genomic_DNA"/>
</dbReference>
<dbReference type="GO" id="GO:0000139">
    <property type="term" value="C:Golgi membrane"/>
    <property type="evidence" value="ECO:0007669"/>
    <property type="project" value="UniProtKB-SubCell"/>
</dbReference>
<dbReference type="EMBL" id="CP144527">
    <property type="protein sequence ID" value="WWC72691.1"/>
    <property type="molecule type" value="Genomic_DNA"/>
</dbReference>
<reference evidence="8" key="1">
    <citation type="submission" date="2013-07" db="EMBL/GenBank/DDBJ databases">
        <title>The Genome Sequence of Cryptococcus pinus CBS10737.</title>
        <authorList>
            <consortium name="The Broad Institute Genome Sequencing Platform"/>
            <person name="Cuomo C."/>
            <person name="Litvintseva A."/>
            <person name="Chen Y."/>
            <person name="Heitman J."/>
            <person name="Sun S."/>
            <person name="Springer D."/>
            <person name="Dromer F."/>
            <person name="Young S.K."/>
            <person name="Zeng Q."/>
            <person name="Gargeya S."/>
            <person name="Fitzgerald M."/>
            <person name="Abouelleil A."/>
            <person name="Alvarado L."/>
            <person name="Berlin A.M."/>
            <person name="Chapman S.B."/>
            <person name="Dewar J."/>
            <person name="Goldberg J."/>
            <person name="Griggs A."/>
            <person name="Gujja S."/>
            <person name="Hansen M."/>
            <person name="Howarth C."/>
            <person name="Imamovic A."/>
            <person name="Larimer J."/>
            <person name="McCowan C."/>
            <person name="Murphy C."/>
            <person name="Pearson M."/>
            <person name="Priest M."/>
            <person name="Roberts A."/>
            <person name="Saif S."/>
            <person name="Shea T."/>
            <person name="Sykes S."/>
            <person name="Wortman J."/>
            <person name="Nusbaum C."/>
            <person name="Birren B."/>
        </authorList>
    </citation>
    <scope>NUCLEOTIDE SEQUENCE [LARGE SCALE GENOMIC DNA]</scope>
    <source>
        <strain evidence="8">CBS 10737</strain>
    </source>
</reference>
<sequence length="261" mass="28300">MSQGGYAVVDVDDEINEQGNGLEFKTFLPTNGHTPRATSPSPPEVPHSFFNLAYYQTYFDVDTNTVLKRVGMAMIPRSGFIVENCDGQIDLYGPFWTLTTLILVLYITSTLISSITQYLVSSHANSNLPLLSTAVSVIYFYGLGLPALLWGATKWLGVGEWGVAEALGLYGYSMGIYIPISLLCLIPIGILRWVLVFGGAASSGYFLVQNIYPVLASADNKMTRLLIIAVIALHGGMALAIKVLFFSNSSIGPDPITDPML</sequence>
<keyword evidence="5 6" id="KW-0472">Membrane</keyword>
<evidence type="ECO:0000313" key="8">
    <source>
        <dbReference type="EMBL" id="OCF46601.1"/>
    </source>
</evidence>
<evidence type="ECO:0000256" key="2">
    <source>
        <dbReference type="ARBA" id="ARBA00010596"/>
    </source>
</evidence>
<protein>
    <recommendedName>
        <fullName evidence="6">Protein YIP</fullName>
    </recommendedName>
</protein>
<evidence type="ECO:0000256" key="5">
    <source>
        <dbReference type="ARBA" id="ARBA00023136"/>
    </source>
</evidence>
<dbReference type="InterPro" id="IPR039765">
    <property type="entry name" value="Yip5/YIPF1/YIPF2"/>
</dbReference>
<accession>A0A1B9HTJ8</accession>
<gene>
    <name evidence="8" type="ORF">I206_07454</name>
    <name evidence="9" type="ORF">I206_106655</name>
</gene>
<evidence type="ECO:0000256" key="1">
    <source>
        <dbReference type="ARBA" id="ARBA00004141"/>
    </source>
</evidence>
<dbReference type="AlphaFoldDB" id="A0A1B9HTJ8"/>
<dbReference type="PANTHER" id="PTHR12822:SF2">
    <property type="entry name" value="PROTEIN YIPF"/>
    <property type="match status" value="1"/>
</dbReference>
<feature type="transmembrane region" description="Helical" evidence="6">
    <location>
        <begin position="128"/>
        <end position="149"/>
    </location>
</feature>
<comment type="subcellular location">
    <subcellularLocation>
        <location evidence="6">Golgi apparatus membrane</location>
        <topology evidence="6">Multi-pass membrane protein</topology>
    </subcellularLocation>
    <subcellularLocation>
        <location evidence="1">Membrane</location>
        <topology evidence="1">Multi-pass membrane protein</topology>
    </subcellularLocation>
</comment>
<keyword evidence="3 6" id="KW-0812">Transmembrane</keyword>
<dbReference type="Pfam" id="PF04893">
    <property type="entry name" value="Yip1"/>
    <property type="match status" value="1"/>
</dbReference>
<dbReference type="PANTHER" id="PTHR12822">
    <property type="entry name" value="PROTEIN YIPF"/>
    <property type="match status" value="1"/>
</dbReference>
<comment type="similarity">
    <text evidence="2 6">Belongs to the YIP1 family.</text>
</comment>
<evidence type="ECO:0000259" key="7">
    <source>
        <dbReference type="Pfam" id="PF04893"/>
    </source>
</evidence>
<name>A0A1B9HTJ8_9TREE</name>
<comment type="caution">
    <text evidence="6">Lacks conserved residue(s) required for the propagation of feature annotation.</text>
</comment>
<feature type="transmembrane region" description="Helical" evidence="6">
    <location>
        <begin position="169"/>
        <end position="186"/>
    </location>
</feature>
<evidence type="ECO:0000313" key="9">
    <source>
        <dbReference type="EMBL" id="WWC72691.1"/>
    </source>
</evidence>
<dbReference type="OrthoDB" id="10256463at2759"/>
<dbReference type="Proteomes" id="UP000094020">
    <property type="component" value="Chromosome 9"/>
</dbReference>
<organism evidence="8">
    <name type="scientific">Kwoniella pini CBS 10737</name>
    <dbReference type="NCBI Taxonomy" id="1296096"/>
    <lineage>
        <taxon>Eukaryota</taxon>
        <taxon>Fungi</taxon>
        <taxon>Dikarya</taxon>
        <taxon>Basidiomycota</taxon>
        <taxon>Agaricomycotina</taxon>
        <taxon>Tremellomycetes</taxon>
        <taxon>Tremellales</taxon>
        <taxon>Cryptococcaceae</taxon>
        <taxon>Kwoniella</taxon>
    </lineage>
</organism>
<dbReference type="GO" id="GO:0016192">
    <property type="term" value="P:vesicle-mediated transport"/>
    <property type="evidence" value="ECO:0007669"/>
    <property type="project" value="InterPro"/>
</dbReference>
<evidence type="ECO:0000256" key="3">
    <source>
        <dbReference type="ARBA" id="ARBA00022692"/>
    </source>
</evidence>
<feature type="transmembrane region" description="Helical" evidence="6">
    <location>
        <begin position="224"/>
        <end position="245"/>
    </location>
</feature>
<feature type="domain" description="Yip1" evidence="7">
    <location>
        <begin position="90"/>
        <end position="239"/>
    </location>
</feature>
<dbReference type="STRING" id="1296096.A0A1B9HTJ8"/>
<evidence type="ECO:0000256" key="6">
    <source>
        <dbReference type="RuleBase" id="RU361264"/>
    </source>
</evidence>
<proteinExistence type="inferred from homology"/>
<evidence type="ECO:0000313" key="10">
    <source>
        <dbReference type="Proteomes" id="UP000094020"/>
    </source>
</evidence>
<dbReference type="RefSeq" id="XP_019007820.1">
    <property type="nucleotide sequence ID" value="XM_019159148.1"/>
</dbReference>
<reference evidence="8" key="3">
    <citation type="submission" date="2016-07" db="EMBL/GenBank/DDBJ databases">
        <title>Evolution of pathogenesis and genome organization in the Tremellales.</title>
        <authorList>
            <person name="Cuomo C."/>
            <person name="Litvintseva A."/>
            <person name="Heitman J."/>
            <person name="Chen Y."/>
            <person name="Sun S."/>
            <person name="Springer D."/>
            <person name="Dromer F."/>
            <person name="Young S."/>
            <person name="Zeng Q."/>
            <person name="Chapman S."/>
            <person name="Gujja S."/>
            <person name="Saif S."/>
            <person name="Birren B."/>
        </authorList>
    </citation>
    <scope>NUCLEOTIDE SEQUENCE</scope>
    <source>
        <strain evidence="8">CBS 10737</strain>
    </source>
</reference>
<dbReference type="InterPro" id="IPR006977">
    <property type="entry name" value="Yip1_dom"/>
</dbReference>
<feature type="transmembrane region" description="Helical" evidence="6">
    <location>
        <begin position="95"/>
        <end position="116"/>
    </location>
</feature>
<keyword evidence="4 6" id="KW-1133">Transmembrane helix</keyword>
<reference evidence="9" key="4">
    <citation type="submission" date="2024-02" db="EMBL/GenBank/DDBJ databases">
        <title>Comparative genomics of Cryptococcus and Kwoniella reveals pathogenesis evolution and contrasting modes of karyotype evolution via chromosome fusion or intercentromeric recombination.</title>
        <authorList>
            <person name="Coelho M.A."/>
            <person name="David-Palma M."/>
            <person name="Shea T."/>
            <person name="Bowers K."/>
            <person name="McGinley-Smith S."/>
            <person name="Mohammad A.W."/>
            <person name="Gnirke A."/>
            <person name="Yurkov A.M."/>
            <person name="Nowrousian M."/>
            <person name="Sun S."/>
            <person name="Cuomo C.A."/>
            <person name="Heitman J."/>
        </authorList>
    </citation>
    <scope>NUCLEOTIDE SEQUENCE</scope>
    <source>
        <strain evidence="9">CBS 10737</strain>
    </source>
</reference>
<dbReference type="GeneID" id="30175823"/>